<dbReference type="GO" id="GO:0003676">
    <property type="term" value="F:nucleic acid binding"/>
    <property type="evidence" value="ECO:0007669"/>
    <property type="project" value="InterPro"/>
</dbReference>
<evidence type="ECO:0000313" key="3">
    <source>
        <dbReference type="Proteomes" id="UP000198372"/>
    </source>
</evidence>
<dbReference type="AlphaFoldDB" id="A0A238FRU6"/>
<dbReference type="SUPFAM" id="SSF53098">
    <property type="entry name" value="Ribonuclease H-like"/>
    <property type="match status" value="1"/>
</dbReference>
<evidence type="ECO:0000313" key="2">
    <source>
        <dbReference type="EMBL" id="SCV74574.1"/>
    </source>
</evidence>
<proteinExistence type="predicted"/>
<dbReference type="EMBL" id="FMSP01000023">
    <property type="protein sequence ID" value="SCV74574.1"/>
    <property type="molecule type" value="Genomic_DNA"/>
</dbReference>
<feature type="region of interest" description="Disordered" evidence="1">
    <location>
        <begin position="305"/>
        <end position="331"/>
    </location>
</feature>
<name>A0A238FRU6_9BASI</name>
<evidence type="ECO:0000256" key="1">
    <source>
        <dbReference type="SAM" id="MobiDB-lite"/>
    </source>
</evidence>
<organism evidence="2 3">
    <name type="scientific">Microbotryum intermedium</name>
    <dbReference type="NCBI Taxonomy" id="269621"/>
    <lineage>
        <taxon>Eukaryota</taxon>
        <taxon>Fungi</taxon>
        <taxon>Dikarya</taxon>
        <taxon>Basidiomycota</taxon>
        <taxon>Pucciniomycotina</taxon>
        <taxon>Microbotryomycetes</taxon>
        <taxon>Microbotryales</taxon>
        <taxon>Microbotryaceae</taxon>
        <taxon>Microbotryum</taxon>
    </lineage>
</organism>
<dbReference type="Proteomes" id="UP000198372">
    <property type="component" value="Unassembled WGS sequence"/>
</dbReference>
<dbReference type="OrthoDB" id="3044497at2759"/>
<feature type="region of interest" description="Disordered" evidence="1">
    <location>
        <begin position="171"/>
        <end position="192"/>
    </location>
</feature>
<dbReference type="InterPro" id="IPR012337">
    <property type="entry name" value="RNaseH-like_sf"/>
</dbReference>
<protein>
    <submittedName>
        <fullName evidence="2">BQ2448_7603 protein</fullName>
    </submittedName>
</protein>
<dbReference type="Gene3D" id="3.30.420.10">
    <property type="entry name" value="Ribonuclease H-like superfamily/Ribonuclease H"/>
    <property type="match status" value="1"/>
</dbReference>
<keyword evidence="3" id="KW-1185">Reference proteome</keyword>
<reference evidence="3" key="1">
    <citation type="submission" date="2016-09" db="EMBL/GenBank/DDBJ databases">
        <authorList>
            <person name="Jeantristanb JTB J.-T."/>
            <person name="Ricardo R."/>
        </authorList>
    </citation>
    <scope>NUCLEOTIDE SEQUENCE [LARGE SCALE GENOMIC DNA]</scope>
</reference>
<dbReference type="CDD" id="cd09276">
    <property type="entry name" value="Rnase_HI_RT_non_LTR"/>
    <property type="match status" value="1"/>
</dbReference>
<accession>A0A238FRU6</accession>
<dbReference type="InterPro" id="IPR036397">
    <property type="entry name" value="RNaseH_sf"/>
</dbReference>
<gene>
    <name evidence="2" type="ORF">BQ2448_7603</name>
</gene>
<sequence length="420" mass="47221">MWYKPGQTKDFVATLKRINAEAAKLVTGLPRSTSGAAAEVETNLRPTHLRQAHRLHNAATCLLSAPQEYPLHQKFLEAAALTFPRRQGRATHVTPLDQLAHAFPDLRNNDGHLVVYETIQLVDSSPPWDEFEPLETSIAESKDDAAQKDDHDQLIASLEPKDVVAYNDGRSHRHGARWHRPRHEDAPTRPTRSRNRRIVICVDNQAAIRVVNSTGPGPGHAQRIEIRCLYLELKEKLELTSIKLQWVPGHVEIDGNELADEAAKEATKATDDESIKQGLEIERPNTIPASRTALRQHFKTRISQGWAPEWKNGKTGAQRRKLDDSPPGPSDFKLYHGLPRRAPSLLAQLRTRRSPLAHDLFRRRLHPTGLCGCGAAETLEHVVLSCDQYEHQRRALRRGMKKEDLPPDDIQLYISNGAAS</sequence>
<feature type="compositionally biased region" description="Basic residues" evidence="1">
    <location>
        <begin position="171"/>
        <end position="181"/>
    </location>
</feature>
<dbReference type="STRING" id="269621.A0A238FRU6"/>